<keyword evidence="10 12" id="KW-0472">Membrane</keyword>
<comment type="similarity">
    <text evidence="12 13">Belongs to the TonB-dependent receptor family.</text>
</comment>
<keyword evidence="3 12" id="KW-1134">Transmembrane beta strand</keyword>
<keyword evidence="18" id="KW-0675">Receptor</keyword>
<evidence type="ECO:0000256" key="7">
    <source>
        <dbReference type="ARBA" id="ARBA00023004"/>
    </source>
</evidence>
<dbReference type="PANTHER" id="PTHR32552:SF89">
    <property type="entry name" value="CATECHOLATE SIDEROPHORE RECEPTOR FIU"/>
    <property type="match status" value="1"/>
</dbReference>
<comment type="subcellular location">
    <subcellularLocation>
        <location evidence="1 12">Cell outer membrane</location>
        <topology evidence="1 12">Multi-pass membrane protein</topology>
    </subcellularLocation>
</comment>
<dbReference type="EMBL" id="SRXU01000001">
    <property type="protein sequence ID" value="TGX46133.1"/>
    <property type="molecule type" value="Genomic_DNA"/>
</dbReference>
<evidence type="ECO:0000256" key="1">
    <source>
        <dbReference type="ARBA" id="ARBA00004571"/>
    </source>
</evidence>
<organism evidence="18 19">
    <name type="scientific">Sphingomonas naasensis</name>
    <dbReference type="NCBI Taxonomy" id="1344951"/>
    <lineage>
        <taxon>Bacteria</taxon>
        <taxon>Pseudomonadati</taxon>
        <taxon>Pseudomonadota</taxon>
        <taxon>Alphaproteobacteria</taxon>
        <taxon>Sphingomonadales</taxon>
        <taxon>Sphingomonadaceae</taxon>
        <taxon>Sphingomonas</taxon>
    </lineage>
</organism>
<accession>A0A4S1WST8</accession>
<feature type="chain" id="PRO_5020845130" evidence="15">
    <location>
        <begin position="22"/>
        <end position="836"/>
    </location>
</feature>
<dbReference type="AlphaFoldDB" id="A0A4S1WST8"/>
<dbReference type="Gene3D" id="2.170.130.10">
    <property type="entry name" value="TonB-dependent receptor, plug domain"/>
    <property type="match status" value="1"/>
</dbReference>
<dbReference type="Proteomes" id="UP000309848">
    <property type="component" value="Unassembled WGS sequence"/>
</dbReference>
<dbReference type="InterPro" id="IPR018247">
    <property type="entry name" value="EF_Hand_1_Ca_BS"/>
</dbReference>
<evidence type="ECO:0000256" key="11">
    <source>
        <dbReference type="ARBA" id="ARBA00023237"/>
    </source>
</evidence>
<dbReference type="Pfam" id="PF07715">
    <property type="entry name" value="Plug"/>
    <property type="match status" value="1"/>
</dbReference>
<evidence type="ECO:0000256" key="8">
    <source>
        <dbReference type="ARBA" id="ARBA00023065"/>
    </source>
</evidence>
<evidence type="ECO:0000313" key="18">
    <source>
        <dbReference type="EMBL" id="TGX46133.1"/>
    </source>
</evidence>
<dbReference type="PROSITE" id="PS00018">
    <property type="entry name" value="EF_HAND_1"/>
    <property type="match status" value="1"/>
</dbReference>
<keyword evidence="4" id="KW-0410">Iron transport</keyword>
<dbReference type="InterPro" id="IPR036942">
    <property type="entry name" value="Beta-barrel_TonB_sf"/>
</dbReference>
<evidence type="ECO:0000256" key="15">
    <source>
        <dbReference type="SAM" id="SignalP"/>
    </source>
</evidence>
<keyword evidence="8" id="KW-0406">Ion transport</keyword>
<feature type="compositionally biased region" description="Low complexity" evidence="14">
    <location>
        <begin position="22"/>
        <end position="32"/>
    </location>
</feature>
<keyword evidence="6 15" id="KW-0732">Signal</keyword>
<dbReference type="PANTHER" id="PTHR32552">
    <property type="entry name" value="FERRICHROME IRON RECEPTOR-RELATED"/>
    <property type="match status" value="1"/>
</dbReference>
<evidence type="ECO:0000256" key="12">
    <source>
        <dbReference type="PROSITE-ProRule" id="PRU01360"/>
    </source>
</evidence>
<sequence length="836" mass="88083">MKRGTLFLAAAPLALATPALAGTTANTSAAPKVEAEAKAAEADKAQDSAREPAKEVFSTGVAKGRDRLDSATSTSALRAAEVDKLGARSVAEILRNIPGIRSEAASGEGNANITIRGLPIASTGAKFLQLQEDGLPILEFGDISLSTADAFLRADLNLAAVEAIRGGSASTFASNSPGGIVNFISKTGDTEGGAVQLSSGLDYDMRRIDFDYGAKISDTLRFHVGGFYRDGQGPRATGFTTAQGGQIKLNVTKEFDGGYIRFYGKYLDDRSPIYDVTPIAASGTNSDPEYNTITGFDARHDTLFTRNFQRVTGLDGNNNVSNHDNRNHVLVKSFGIEGKFELAGWDVIEKFRYADISGHYMGVNYAQFVPAAALAPAFGAPGGTIRFATGANAGQTITNPTTLNGNGQAAMLLIADAKLNSLDNVTNDVRASKVWDVAGGDLTTTVGLYSSHQTLDSDWAWGTVFSDVNGGGNGNLLDIVTATGTKLTQDGVFAYGIAGADTLRRGYRMGYTTNAPFGSVNFHIGKLAIGGSARYDFGHAKGTLIGAELGDGRVGRAAKDMNGDGVISVPEMSVAILPLTRPGVVDYKYDYLSWSTGVNFRIAEPIAVFARYSVGGRANADRLLFSPIVNTNGGLVYPEAAVDKVKQAEAGVKYRKGGLTLNLTGFWAKAEDTNIDSTNGDIIAREYRAMGGEFEGGFRSGIFSLTAGATYTDAEIVTDFVNPAIVGNTPHHQAKVIFQATPQITTDAFDIGATFIGTTGSYATDDNLLKVPGFVTTNAFVQFRPVDRVTLAVNASNLFDVLAITAIDDPTLPAAGVAKGHVLTGRTISASVRFDF</sequence>
<evidence type="ECO:0000256" key="14">
    <source>
        <dbReference type="SAM" id="MobiDB-lite"/>
    </source>
</evidence>
<dbReference type="Pfam" id="PF00593">
    <property type="entry name" value="TonB_dep_Rec_b-barrel"/>
    <property type="match status" value="1"/>
</dbReference>
<proteinExistence type="inferred from homology"/>
<dbReference type="RefSeq" id="WP_135982647.1">
    <property type="nucleotide sequence ID" value="NZ_JAASQM010000001.1"/>
</dbReference>
<dbReference type="GO" id="GO:0009279">
    <property type="term" value="C:cell outer membrane"/>
    <property type="evidence" value="ECO:0007669"/>
    <property type="project" value="UniProtKB-SubCell"/>
</dbReference>
<keyword evidence="19" id="KW-1185">Reference proteome</keyword>
<dbReference type="InterPro" id="IPR012910">
    <property type="entry name" value="Plug_dom"/>
</dbReference>
<evidence type="ECO:0000313" key="19">
    <source>
        <dbReference type="Proteomes" id="UP000309848"/>
    </source>
</evidence>
<evidence type="ECO:0000256" key="5">
    <source>
        <dbReference type="ARBA" id="ARBA00022692"/>
    </source>
</evidence>
<evidence type="ECO:0000256" key="10">
    <source>
        <dbReference type="ARBA" id="ARBA00023136"/>
    </source>
</evidence>
<feature type="signal peptide" evidence="15">
    <location>
        <begin position="1"/>
        <end position="21"/>
    </location>
</feature>
<name>A0A4S1WST8_9SPHN</name>
<feature type="domain" description="TonB-dependent receptor-like beta-barrel" evidence="16">
    <location>
        <begin position="394"/>
        <end position="798"/>
    </location>
</feature>
<keyword evidence="11 12" id="KW-0998">Cell outer membrane</keyword>
<evidence type="ECO:0000256" key="9">
    <source>
        <dbReference type="ARBA" id="ARBA00023077"/>
    </source>
</evidence>
<evidence type="ECO:0000259" key="17">
    <source>
        <dbReference type="Pfam" id="PF07715"/>
    </source>
</evidence>
<keyword evidence="9 13" id="KW-0798">TonB box</keyword>
<dbReference type="InterPro" id="IPR037066">
    <property type="entry name" value="Plug_dom_sf"/>
</dbReference>
<dbReference type="SUPFAM" id="SSF56935">
    <property type="entry name" value="Porins"/>
    <property type="match status" value="1"/>
</dbReference>
<feature type="compositionally biased region" description="Basic and acidic residues" evidence="14">
    <location>
        <begin position="33"/>
        <end position="54"/>
    </location>
</feature>
<dbReference type="InterPro" id="IPR000531">
    <property type="entry name" value="Beta-barrel_TonB"/>
</dbReference>
<keyword evidence="7" id="KW-0408">Iron</keyword>
<dbReference type="Gene3D" id="2.40.170.20">
    <property type="entry name" value="TonB-dependent receptor, beta-barrel domain"/>
    <property type="match status" value="1"/>
</dbReference>
<evidence type="ECO:0000256" key="2">
    <source>
        <dbReference type="ARBA" id="ARBA00022448"/>
    </source>
</evidence>
<evidence type="ECO:0000256" key="13">
    <source>
        <dbReference type="RuleBase" id="RU003357"/>
    </source>
</evidence>
<reference evidence="18 19" key="1">
    <citation type="submission" date="2019-04" db="EMBL/GenBank/DDBJ databases">
        <title>Sphingomonas psychrotolerans sp. nov., isolated from soil in the Tianshan Mountains, Xinjiang, China.</title>
        <authorList>
            <person name="Luo Y."/>
            <person name="Sheng H."/>
        </authorList>
    </citation>
    <scope>NUCLEOTIDE SEQUENCE [LARGE SCALE GENOMIC DNA]</scope>
    <source>
        <strain evidence="18 19">KIS18-15</strain>
    </source>
</reference>
<keyword evidence="5 12" id="KW-0812">Transmembrane</keyword>
<evidence type="ECO:0000259" key="16">
    <source>
        <dbReference type="Pfam" id="PF00593"/>
    </source>
</evidence>
<evidence type="ECO:0000256" key="6">
    <source>
        <dbReference type="ARBA" id="ARBA00022729"/>
    </source>
</evidence>
<keyword evidence="2 12" id="KW-0813">Transport</keyword>
<dbReference type="GO" id="GO:0015344">
    <property type="term" value="F:siderophore uptake transmembrane transporter activity"/>
    <property type="evidence" value="ECO:0007669"/>
    <property type="project" value="TreeGrafter"/>
</dbReference>
<comment type="caution">
    <text evidence="18">The sequence shown here is derived from an EMBL/GenBank/DDBJ whole genome shotgun (WGS) entry which is preliminary data.</text>
</comment>
<evidence type="ECO:0000256" key="4">
    <source>
        <dbReference type="ARBA" id="ARBA00022496"/>
    </source>
</evidence>
<dbReference type="InterPro" id="IPR039426">
    <property type="entry name" value="TonB-dep_rcpt-like"/>
</dbReference>
<feature type="region of interest" description="Disordered" evidence="14">
    <location>
        <begin position="22"/>
        <end position="61"/>
    </location>
</feature>
<protein>
    <submittedName>
        <fullName evidence="18">TonB-dependent receptor</fullName>
    </submittedName>
</protein>
<evidence type="ECO:0000256" key="3">
    <source>
        <dbReference type="ARBA" id="ARBA00022452"/>
    </source>
</evidence>
<feature type="domain" description="TonB-dependent receptor plug" evidence="17">
    <location>
        <begin position="68"/>
        <end position="180"/>
    </location>
</feature>
<dbReference type="PROSITE" id="PS52016">
    <property type="entry name" value="TONB_DEPENDENT_REC_3"/>
    <property type="match status" value="1"/>
</dbReference>
<dbReference type="OrthoDB" id="7386960at2"/>
<gene>
    <name evidence="18" type="ORF">E5A74_02915</name>
</gene>